<dbReference type="Proteomes" id="UP001416858">
    <property type="component" value="Unassembled WGS sequence"/>
</dbReference>
<comment type="similarity">
    <text evidence="1">Belongs to the outer membrane factor (OMF) (TC 1.B.17) family.</text>
</comment>
<dbReference type="EMBL" id="BAABRO010000007">
    <property type="protein sequence ID" value="GAA5507907.1"/>
    <property type="molecule type" value="Genomic_DNA"/>
</dbReference>
<evidence type="ECO:0000313" key="4">
    <source>
        <dbReference type="Proteomes" id="UP001416858"/>
    </source>
</evidence>
<dbReference type="Pfam" id="PF02321">
    <property type="entry name" value="OEP"/>
    <property type="match status" value="2"/>
</dbReference>
<gene>
    <name evidence="3" type="ORF">Rcae01_03365</name>
</gene>
<evidence type="ECO:0000313" key="3">
    <source>
        <dbReference type="EMBL" id="GAA5507907.1"/>
    </source>
</evidence>
<name>A0ABP9VVR7_9BACT</name>
<keyword evidence="2" id="KW-0732">Signal</keyword>
<protein>
    <recommendedName>
        <fullName evidence="5">Cobalt-zinc-cadmium resistance protein CzcC</fullName>
    </recommendedName>
</protein>
<accession>A0ABP9VVR7</accession>
<dbReference type="PANTHER" id="PTHR30203:SF24">
    <property type="entry name" value="BLR4935 PROTEIN"/>
    <property type="match status" value="1"/>
</dbReference>
<proteinExistence type="inferred from homology"/>
<feature type="signal peptide" evidence="2">
    <location>
        <begin position="1"/>
        <end position="25"/>
    </location>
</feature>
<comment type="caution">
    <text evidence="3">The sequence shown here is derived from an EMBL/GenBank/DDBJ whole genome shotgun (WGS) entry which is preliminary data.</text>
</comment>
<dbReference type="InterPro" id="IPR010131">
    <property type="entry name" value="MdtP/NodT-like"/>
</dbReference>
<dbReference type="InterPro" id="IPR003423">
    <property type="entry name" value="OMP_efflux"/>
</dbReference>
<organism evidence="3 4">
    <name type="scientific">Novipirellula caenicola</name>
    <dbReference type="NCBI Taxonomy" id="1536901"/>
    <lineage>
        <taxon>Bacteria</taxon>
        <taxon>Pseudomonadati</taxon>
        <taxon>Planctomycetota</taxon>
        <taxon>Planctomycetia</taxon>
        <taxon>Pirellulales</taxon>
        <taxon>Pirellulaceae</taxon>
        <taxon>Novipirellula</taxon>
    </lineage>
</organism>
<evidence type="ECO:0000256" key="2">
    <source>
        <dbReference type="SAM" id="SignalP"/>
    </source>
</evidence>
<evidence type="ECO:0008006" key="5">
    <source>
        <dbReference type="Google" id="ProtNLM"/>
    </source>
</evidence>
<reference evidence="3 4" key="1">
    <citation type="submission" date="2024-02" db="EMBL/GenBank/DDBJ databases">
        <title>Rhodopirellula caenicola NBRC 110016.</title>
        <authorList>
            <person name="Ichikawa N."/>
            <person name="Katano-Makiyama Y."/>
            <person name="Hidaka K."/>
        </authorList>
    </citation>
    <scope>NUCLEOTIDE SEQUENCE [LARGE SCALE GENOMIC DNA]</scope>
    <source>
        <strain evidence="3 4">NBRC 110016</strain>
    </source>
</reference>
<dbReference type="Gene3D" id="1.20.1600.10">
    <property type="entry name" value="Outer membrane efflux proteins (OEP)"/>
    <property type="match status" value="1"/>
</dbReference>
<keyword evidence="4" id="KW-1185">Reference proteome</keyword>
<dbReference type="SUPFAM" id="SSF56954">
    <property type="entry name" value="Outer membrane efflux proteins (OEP)"/>
    <property type="match status" value="1"/>
</dbReference>
<sequence>MKRRFSKSRMLLALALTGSASLASAQRPDPGKTFVPPPPVPEAPYGLSDLDAAGPLFPHEQLGDEAYSMTPPPVVVDGSVVDNAVPQDVQAAGYTLSDFLALAAQNNPTIRQARLQISGETAKALQAGLYPNPTLMYSGEQIGLDVPGDKDSPGEFQGLIVEQRFVTAGKLHLSREKYMRRAHVTEHLAIAQQFRVCNDVRRLFYQTLAASQVLELRRELLKTAEDGAVTARELYNQGQATRPEVRRSNITLQRARLDVLTAENHYREQFRRLVSLVGVDFTVASVSGSLMPETIPLSYQEALSTLLAESPELMAARAKLAGDRVTLQRERVEWVPDIVARGGSGYNFDAKETVAVAGVSIELPVFDRNQGTIRQAQADLMRQREEIRRVELDLQQRLATTYQQYLTSLQIATEYDRVIIPEAEMAYEELLESYKDNRVDWPDVLSAQHDLFDARLTQIQQLEMVRSNEVLVRGFMLEGGLQAAQGPTPPGHIDATPKPR</sequence>
<evidence type="ECO:0000256" key="1">
    <source>
        <dbReference type="ARBA" id="ARBA00007613"/>
    </source>
</evidence>
<dbReference type="RefSeq" id="WP_345684748.1">
    <property type="nucleotide sequence ID" value="NZ_BAABRO010000007.1"/>
</dbReference>
<feature type="chain" id="PRO_5045867129" description="Cobalt-zinc-cadmium resistance protein CzcC" evidence="2">
    <location>
        <begin position="26"/>
        <end position="500"/>
    </location>
</feature>
<dbReference type="PANTHER" id="PTHR30203">
    <property type="entry name" value="OUTER MEMBRANE CATION EFFLUX PROTEIN"/>
    <property type="match status" value="1"/>
</dbReference>